<sequence length="224" mass="23989">MIAGLFGFLFTIFIYLIAKRLYRYKRILLFSPLLFTPIVLVIVLLCTHTSYDTYNAGGKWLAYMLQPATIAFAVPLYKYYPLLKKHAAQITISVVAGSVVAVVSSALLALLLHVDHQVLFSLLPRSITTPIAMNVSEMIGGVPSITAVLVLLTGLLGSVIGPYIISYLRISDDIARGVLLGTSAHGAGTSKAFELSPISGTVSSISMILAALVTQLVATIIMSS</sequence>
<feature type="transmembrane region" description="Helical" evidence="5">
    <location>
        <begin position="29"/>
        <end position="51"/>
    </location>
</feature>
<keyword evidence="3 5" id="KW-1133">Transmembrane helix</keyword>
<evidence type="ECO:0000256" key="2">
    <source>
        <dbReference type="ARBA" id="ARBA00022692"/>
    </source>
</evidence>
<reference evidence="6 9" key="3">
    <citation type="submission" date="2019-06" db="EMBL/GenBank/DDBJ databases">
        <title>Whole genome shotgun sequence of Brevibacillus reuszeri NBRC 15719.</title>
        <authorList>
            <person name="Hosoyama A."/>
            <person name="Uohara A."/>
            <person name="Ohji S."/>
            <person name="Ichikawa N."/>
        </authorList>
    </citation>
    <scope>NUCLEOTIDE SEQUENCE [LARGE SCALE GENOMIC DNA]</scope>
    <source>
        <strain evidence="6 9">NBRC 15719</strain>
    </source>
</reference>
<keyword evidence="4 5" id="KW-0472">Membrane</keyword>
<dbReference type="PATRIC" id="fig|54915.3.peg.6155"/>
<evidence type="ECO:0000256" key="5">
    <source>
        <dbReference type="SAM" id="Phobius"/>
    </source>
</evidence>
<evidence type="ECO:0000313" key="9">
    <source>
        <dbReference type="Proteomes" id="UP000319578"/>
    </source>
</evidence>
<dbReference type="GO" id="GO:0016020">
    <property type="term" value="C:membrane"/>
    <property type="evidence" value="ECO:0007669"/>
    <property type="project" value="UniProtKB-SubCell"/>
</dbReference>
<dbReference type="InterPro" id="IPR005261">
    <property type="entry name" value="YohK-like"/>
</dbReference>
<dbReference type="EMBL" id="BJON01000008">
    <property type="protein sequence ID" value="GED68530.1"/>
    <property type="molecule type" value="Genomic_DNA"/>
</dbReference>
<gene>
    <name evidence="6" type="primary">ywbG_2</name>
    <name evidence="7" type="ORF">ADS79_03910</name>
    <name evidence="6" type="ORF">BRE01_22320</name>
</gene>
<dbReference type="RefSeq" id="WP_049737119.1">
    <property type="nucleotide sequence ID" value="NZ_BJON01000008.1"/>
</dbReference>
<dbReference type="EMBL" id="LGIQ01000005">
    <property type="protein sequence ID" value="KNB73130.1"/>
    <property type="molecule type" value="Genomic_DNA"/>
</dbReference>
<reference evidence="7" key="2">
    <citation type="submission" date="2015-07" db="EMBL/GenBank/DDBJ databases">
        <title>MeaNS - Measles Nucleotide Surveillance Program.</title>
        <authorList>
            <person name="Tran T."/>
            <person name="Druce J."/>
        </authorList>
    </citation>
    <scope>NUCLEOTIDE SEQUENCE</scope>
    <source>
        <strain evidence="7">DSM 9887</strain>
    </source>
</reference>
<dbReference type="OrthoDB" id="9811701at2"/>
<dbReference type="Pfam" id="PF04172">
    <property type="entry name" value="LrgB"/>
    <property type="match status" value="1"/>
</dbReference>
<comment type="subcellular location">
    <subcellularLocation>
        <location evidence="1">Membrane</location>
        <topology evidence="1">Multi-pass membrane protein</topology>
    </subcellularLocation>
</comment>
<dbReference type="Proteomes" id="UP000319578">
    <property type="component" value="Unassembled WGS sequence"/>
</dbReference>
<proteinExistence type="predicted"/>
<dbReference type="AlphaFoldDB" id="A0A0K9YY14"/>
<dbReference type="PANTHER" id="PTHR30249">
    <property type="entry name" value="PUTATIVE SEROTONIN TRANSPORTER"/>
    <property type="match status" value="1"/>
</dbReference>
<feature type="transmembrane region" description="Helical" evidence="5">
    <location>
        <begin position="63"/>
        <end position="80"/>
    </location>
</feature>
<evidence type="ECO:0000256" key="4">
    <source>
        <dbReference type="ARBA" id="ARBA00023136"/>
    </source>
</evidence>
<evidence type="ECO:0000256" key="1">
    <source>
        <dbReference type="ARBA" id="ARBA00004141"/>
    </source>
</evidence>
<keyword evidence="9" id="KW-1185">Reference proteome</keyword>
<dbReference type="NCBIfam" id="TIGR00659">
    <property type="entry name" value="CidB/LrgB family autolysis modulator"/>
    <property type="match status" value="1"/>
</dbReference>
<feature type="transmembrane region" description="Helical" evidence="5">
    <location>
        <begin position="6"/>
        <end position="22"/>
    </location>
</feature>
<keyword evidence="2 5" id="KW-0812">Transmembrane</keyword>
<evidence type="ECO:0000313" key="7">
    <source>
        <dbReference type="EMBL" id="KNB73130.1"/>
    </source>
</evidence>
<evidence type="ECO:0000313" key="8">
    <source>
        <dbReference type="Proteomes" id="UP000036834"/>
    </source>
</evidence>
<feature type="transmembrane region" description="Helical" evidence="5">
    <location>
        <begin position="201"/>
        <end position="222"/>
    </location>
</feature>
<dbReference type="Proteomes" id="UP000036834">
    <property type="component" value="Unassembled WGS sequence"/>
</dbReference>
<protein>
    <submittedName>
        <fullName evidence="7">LrgB</fullName>
    </submittedName>
</protein>
<feature type="transmembrane region" description="Helical" evidence="5">
    <location>
        <begin position="145"/>
        <end position="168"/>
    </location>
</feature>
<name>A0A0K9YY14_9BACL</name>
<evidence type="ECO:0000313" key="6">
    <source>
        <dbReference type="EMBL" id="GED68530.1"/>
    </source>
</evidence>
<comment type="caution">
    <text evidence="7">The sequence shown here is derived from an EMBL/GenBank/DDBJ whole genome shotgun (WGS) entry which is preliminary data.</text>
</comment>
<dbReference type="STRING" id="54915.ADS79_03910"/>
<feature type="transmembrane region" description="Helical" evidence="5">
    <location>
        <begin position="92"/>
        <end position="114"/>
    </location>
</feature>
<reference evidence="8" key="1">
    <citation type="submission" date="2015-07" db="EMBL/GenBank/DDBJ databases">
        <title>Genome sequencing project for genomic taxonomy and phylogenomics of Bacillus-like bacteria.</title>
        <authorList>
            <person name="Liu B."/>
            <person name="Wang J."/>
            <person name="Zhu Y."/>
            <person name="Liu G."/>
            <person name="Chen Q."/>
            <person name="Chen Z."/>
            <person name="Lan J."/>
            <person name="Che J."/>
            <person name="Ge C."/>
            <person name="Shi H."/>
            <person name="Pan Z."/>
            <person name="Liu X."/>
        </authorList>
    </citation>
    <scope>NUCLEOTIDE SEQUENCE [LARGE SCALE GENOMIC DNA]</scope>
    <source>
        <strain evidence="8">DSM 9887</strain>
    </source>
</reference>
<dbReference type="InterPro" id="IPR007300">
    <property type="entry name" value="CidB/LrgB"/>
</dbReference>
<organism evidence="7 8">
    <name type="scientific">Brevibacillus reuszeri</name>
    <dbReference type="NCBI Taxonomy" id="54915"/>
    <lineage>
        <taxon>Bacteria</taxon>
        <taxon>Bacillati</taxon>
        <taxon>Bacillota</taxon>
        <taxon>Bacilli</taxon>
        <taxon>Bacillales</taxon>
        <taxon>Paenibacillaceae</taxon>
        <taxon>Brevibacillus</taxon>
    </lineage>
</organism>
<accession>A0A0K9YY14</accession>
<dbReference type="PANTHER" id="PTHR30249:SF3">
    <property type="entry name" value="MUREIN HYDROLASE EXPORT REGULATOR"/>
    <property type="match status" value="1"/>
</dbReference>
<evidence type="ECO:0000256" key="3">
    <source>
        <dbReference type="ARBA" id="ARBA00022989"/>
    </source>
</evidence>